<dbReference type="GO" id="GO:0030246">
    <property type="term" value="F:carbohydrate binding"/>
    <property type="evidence" value="ECO:0007669"/>
    <property type="project" value="UniProtKB-KW"/>
</dbReference>
<keyword evidence="4" id="KW-0812">Transmembrane</keyword>
<feature type="domain" description="C-type lectin" evidence="5">
    <location>
        <begin position="344"/>
        <end position="462"/>
    </location>
</feature>
<dbReference type="EMBL" id="SRLO01001724">
    <property type="protein sequence ID" value="TNN35693.1"/>
    <property type="molecule type" value="Genomic_DNA"/>
</dbReference>
<evidence type="ECO:0000313" key="7">
    <source>
        <dbReference type="Proteomes" id="UP000314294"/>
    </source>
</evidence>
<dbReference type="InterPro" id="IPR001304">
    <property type="entry name" value="C-type_lectin-like"/>
</dbReference>
<protein>
    <submittedName>
        <fullName evidence="6">CD209 antigen</fullName>
    </submittedName>
</protein>
<keyword evidence="2" id="KW-0175">Coiled coil</keyword>
<dbReference type="OrthoDB" id="2142683at2759"/>
<dbReference type="InterPro" id="IPR033989">
    <property type="entry name" value="CD209-like_CTLD"/>
</dbReference>
<keyword evidence="4" id="KW-0472">Membrane</keyword>
<keyword evidence="1" id="KW-0430">Lectin</keyword>
<keyword evidence="7" id="KW-1185">Reference proteome</keyword>
<organism evidence="6 7">
    <name type="scientific">Liparis tanakae</name>
    <name type="common">Tanaka's snailfish</name>
    <dbReference type="NCBI Taxonomy" id="230148"/>
    <lineage>
        <taxon>Eukaryota</taxon>
        <taxon>Metazoa</taxon>
        <taxon>Chordata</taxon>
        <taxon>Craniata</taxon>
        <taxon>Vertebrata</taxon>
        <taxon>Euteleostomi</taxon>
        <taxon>Actinopterygii</taxon>
        <taxon>Neopterygii</taxon>
        <taxon>Teleostei</taxon>
        <taxon>Neoteleostei</taxon>
        <taxon>Acanthomorphata</taxon>
        <taxon>Eupercaria</taxon>
        <taxon>Perciformes</taxon>
        <taxon>Cottioidei</taxon>
        <taxon>Cottales</taxon>
        <taxon>Liparidae</taxon>
        <taxon>Liparis</taxon>
    </lineage>
</organism>
<dbReference type="Proteomes" id="UP000314294">
    <property type="component" value="Unassembled WGS sequence"/>
</dbReference>
<dbReference type="InterPro" id="IPR016186">
    <property type="entry name" value="C-type_lectin-like/link_sf"/>
</dbReference>
<sequence length="463" mass="52301">MSVEYRSSTVTNMDLDNSKVGYGRLVGEGSKLQYAAYALKNSPFRAATVALGLLCVLLLAGVIGQSVHHQKVERDHQNELKAASDESEKQRQNLKKAQSDAKKLETGRSQLEQRNEYLSKRRDQIQTNNDLLTGETEALKLSQSQLQASNTAFSKEIEGLKNGKNQFETNTNALSAAKLLLQKQYDATLKRKNELQAGYDAATRDKDNLQNRYNNVTRLKEHLQLRYNDLIGKVEHLQDRYNFSSSEKDKAQSSHQNLTISKEALQASYNLLIAATDEMRANYATLAKEKDELEGGCNEAIAERDRLKAKNYNLTIERDAAQVEAEKLKKIAPARKCPTGWTRFEYSCYFTSVSKSNWSLGREYCQNKGADLAIVKSAEEMVFINSLYVSEKEVWVGLTDGGIEGQWTWVDGTPLTTTYWGKDQPNSFDGRNQDCVEFWHSKTGKGSWNDEICTIAQQFICEM</sequence>
<evidence type="ECO:0000313" key="6">
    <source>
        <dbReference type="EMBL" id="TNN35693.1"/>
    </source>
</evidence>
<dbReference type="CDD" id="cd03590">
    <property type="entry name" value="CLECT_DC-SIGN_like"/>
    <property type="match status" value="1"/>
</dbReference>
<dbReference type="InterPro" id="IPR016187">
    <property type="entry name" value="CTDL_fold"/>
</dbReference>
<evidence type="ECO:0000256" key="1">
    <source>
        <dbReference type="ARBA" id="ARBA00022734"/>
    </source>
</evidence>
<dbReference type="PROSITE" id="PS50041">
    <property type="entry name" value="C_TYPE_LECTIN_2"/>
    <property type="match status" value="1"/>
</dbReference>
<evidence type="ECO:0000256" key="3">
    <source>
        <dbReference type="SAM" id="MobiDB-lite"/>
    </source>
</evidence>
<gene>
    <name evidence="6" type="primary">CD209</name>
    <name evidence="6" type="ORF">EYF80_054144</name>
</gene>
<dbReference type="SUPFAM" id="SSF56436">
    <property type="entry name" value="C-type lectin-like"/>
    <property type="match status" value="1"/>
</dbReference>
<dbReference type="SMART" id="SM00034">
    <property type="entry name" value="CLECT"/>
    <property type="match status" value="1"/>
</dbReference>
<evidence type="ECO:0000256" key="4">
    <source>
        <dbReference type="SAM" id="Phobius"/>
    </source>
</evidence>
<feature type="region of interest" description="Disordered" evidence="3">
    <location>
        <begin position="74"/>
        <end position="122"/>
    </location>
</feature>
<dbReference type="Gene3D" id="3.10.100.10">
    <property type="entry name" value="Mannose-Binding Protein A, subunit A"/>
    <property type="match status" value="1"/>
</dbReference>
<feature type="coiled-coil region" evidence="2">
    <location>
        <begin position="192"/>
        <end position="240"/>
    </location>
</feature>
<keyword evidence="4" id="KW-1133">Transmembrane helix</keyword>
<name>A0A4Z2F474_9TELE</name>
<feature type="transmembrane region" description="Helical" evidence="4">
    <location>
        <begin position="44"/>
        <end position="64"/>
    </location>
</feature>
<dbReference type="Gene3D" id="1.20.5.400">
    <property type="match status" value="3"/>
</dbReference>
<dbReference type="AlphaFoldDB" id="A0A4Z2F474"/>
<proteinExistence type="predicted"/>
<evidence type="ECO:0000259" key="5">
    <source>
        <dbReference type="PROSITE" id="PS50041"/>
    </source>
</evidence>
<dbReference type="Pfam" id="PF00059">
    <property type="entry name" value="Lectin_C"/>
    <property type="match status" value="1"/>
</dbReference>
<dbReference type="InterPro" id="IPR050111">
    <property type="entry name" value="C-type_lectin/snaclec_domain"/>
</dbReference>
<dbReference type="PANTHER" id="PTHR22803">
    <property type="entry name" value="MANNOSE, PHOSPHOLIPASE, LECTIN RECEPTOR RELATED"/>
    <property type="match status" value="1"/>
</dbReference>
<comment type="caution">
    <text evidence="6">The sequence shown here is derived from an EMBL/GenBank/DDBJ whole genome shotgun (WGS) entry which is preliminary data.</text>
</comment>
<accession>A0A4Z2F474</accession>
<evidence type="ECO:0000256" key="2">
    <source>
        <dbReference type="SAM" id="Coils"/>
    </source>
</evidence>
<reference evidence="6 7" key="1">
    <citation type="submission" date="2019-03" db="EMBL/GenBank/DDBJ databases">
        <title>First draft genome of Liparis tanakae, snailfish: a comprehensive survey of snailfish specific genes.</title>
        <authorList>
            <person name="Kim W."/>
            <person name="Song I."/>
            <person name="Jeong J.-H."/>
            <person name="Kim D."/>
            <person name="Kim S."/>
            <person name="Ryu S."/>
            <person name="Song J.Y."/>
            <person name="Lee S.K."/>
        </authorList>
    </citation>
    <scope>NUCLEOTIDE SEQUENCE [LARGE SCALE GENOMIC DNA]</scope>
    <source>
        <tissue evidence="6">Muscle</tissue>
    </source>
</reference>